<feature type="compositionally biased region" description="Basic and acidic residues" evidence="1">
    <location>
        <begin position="48"/>
        <end position="58"/>
    </location>
</feature>
<gene>
    <name evidence="2" type="ORF">GCM10010305_08370</name>
</gene>
<feature type="region of interest" description="Disordered" evidence="1">
    <location>
        <begin position="28"/>
        <end position="69"/>
    </location>
</feature>
<dbReference type="Proteomes" id="UP000644020">
    <property type="component" value="Unassembled WGS sequence"/>
</dbReference>
<dbReference type="EMBL" id="BMUL01000002">
    <property type="protein sequence ID" value="GHA68633.1"/>
    <property type="molecule type" value="Genomic_DNA"/>
</dbReference>
<evidence type="ECO:0000256" key="1">
    <source>
        <dbReference type="SAM" id="MobiDB-lite"/>
    </source>
</evidence>
<feature type="compositionally biased region" description="Low complexity" evidence="1">
    <location>
        <begin position="59"/>
        <end position="69"/>
    </location>
</feature>
<evidence type="ECO:0000313" key="3">
    <source>
        <dbReference type="Proteomes" id="UP000644020"/>
    </source>
</evidence>
<accession>A0A918W5Z0</accession>
<reference evidence="2" key="1">
    <citation type="journal article" date="2014" name="Int. J. Syst. Evol. Microbiol.">
        <title>Complete genome sequence of Corynebacterium casei LMG S-19264T (=DSM 44701T), isolated from a smear-ripened cheese.</title>
        <authorList>
            <consortium name="US DOE Joint Genome Institute (JGI-PGF)"/>
            <person name="Walter F."/>
            <person name="Albersmeier A."/>
            <person name="Kalinowski J."/>
            <person name="Ruckert C."/>
        </authorList>
    </citation>
    <scope>NUCLEOTIDE SEQUENCE</scope>
    <source>
        <strain evidence="2">JCM 4518</strain>
    </source>
</reference>
<dbReference type="AlphaFoldDB" id="A0A918W5Z0"/>
<keyword evidence="3" id="KW-1185">Reference proteome</keyword>
<reference evidence="2" key="2">
    <citation type="submission" date="2020-09" db="EMBL/GenBank/DDBJ databases">
        <authorList>
            <person name="Sun Q."/>
            <person name="Ohkuma M."/>
        </authorList>
    </citation>
    <scope>NUCLEOTIDE SEQUENCE</scope>
    <source>
        <strain evidence="2">JCM 4518</strain>
    </source>
</reference>
<comment type="caution">
    <text evidence="2">The sequence shown here is derived from an EMBL/GenBank/DDBJ whole genome shotgun (WGS) entry which is preliminary data.</text>
</comment>
<name>A0A918W5Z0_9ACTN</name>
<evidence type="ECO:0000313" key="2">
    <source>
        <dbReference type="EMBL" id="GHA68633.1"/>
    </source>
</evidence>
<organism evidence="2 3">
    <name type="scientific">Streptomyces termitum</name>
    <dbReference type="NCBI Taxonomy" id="67368"/>
    <lineage>
        <taxon>Bacteria</taxon>
        <taxon>Bacillati</taxon>
        <taxon>Actinomycetota</taxon>
        <taxon>Actinomycetes</taxon>
        <taxon>Kitasatosporales</taxon>
        <taxon>Streptomycetaceae</taxon>
        <taxon>Streptomyces</taxon>
    </lineage>
</organism>
<protein>
    <submittedName>
        <fullName evidence="2">Uncharacterized protein</fullName>
    </submittedName>
</protein>
<sequence>MTLATRPVRISTTYAPICSAMTGLLPDGRGRRAVSLSNGPARRRRAGRDRGPAGRESLRAGPALFRPARRAAPTSPWPFFSDVFLHQRMPF</sequence>
<proteinExistence type="predicted"/>